<protein>
    <recommendedName>
        <fullName evidence="4">SnoaL-like domain-containing protein</fullName>
    </recommendedName>
</protein>
<proteinExistence type="predicted"/>
<evidence type="ECO:0000313" key="3">
    <source>
        <dbReference type="Proteomes" id="UP001201163"/>
    </source>
</evidence>
<gene>
    <name evidence="2" type="ORF">EDB92DRAFT_291261</name>
</gene>
<sequence length="183" mass="20673">MSTESPQVQAVRRYIDCLKVLNLPEIEKLLADDFTQDTLPTSLKVPTKGKEEYKAFLYWLANQLGGSGGGRTIEIDIIGIADASVLSNEVFTHFMIHGEPLPTTPSSGISPPLWIASTIHGLHGLHEPVILLTIQRVLWWKFMKPHVLIAVVHTFLDFRKFRITSVPVLVFSFLTLIWKKKKE</sequence>
<evidence type="ECO:0008006" key="4">
    <source>
        <dbReference type="Google" id="ProtNLM"/>
    </source>
</evidence>
<dbReference type="EMBL" id="JAKELL010000014">
    <property type="protein sequence ID" value="KAH8994587.1"/>
    <property type="molecule type" value="Genomic_DNA"/>
</dbReference>
<comment type="caution">
    <text evidence="2">The sequence shown here is derived from an EMBL/GenBank/DDBJ whole genome shotgun (WGS) entry which is preliminary data.</text>
</comment>
<dbReference type="SUPFAM" id="SSF54427">
    <property type="entry name" value="NTF2-like"/>
    <property type="match status" value="1"/>
</dbReference>
<evidence type="ECO:0000313" key="2">
    <source>
        <dbReference type="EMBL" id="KAH8994587.1"/>
    </source>
</evidence>
<dbReference type="Proteomes" id="UP001201163">
    <property type="component" value="Unassembled WGS sequence"/>
</dbReference>
<evidence type="ECO:0000256" key="1">
    <source>
        <dbReference type="SAM" id="Phobius"/>
    </source>
</evidence>
<keyword evidence="1" id="KW-0812">Transmembrane</keyword>
<keyword evidence="1" id="KW-1133">Transmembrane helix</keyword>
<reference evidence="2" key="1">
    <citation type="submission" date="2022-01" db="EMBL/GenBank/DDBJ databases">
        <title>Comparative genomics reveals a dynamic genome evolution in the ectomycorrhizal milk-cap (Lactarius) mushrooms.</title>
        <authorList>
            <consortium name="DOE Joint Genome Institute"/>
            <person name="Lebreton A."/>
            <person name="Tang N."/>
            <person name="Kuo A."/>
            <person name="LaButti K."/>
            <person name="Drula E."/>
            <person name="Barry K."/>
            <person name="Clum A."/>
            <person name="Lipzen A."/>
            <person name="Mousain D."/>
            <person name="Ng V."/>
            <person name="Wang R."/>
            <person name="Wang X."/>
            <person name="Dai Y."/>
            <person name="Henrissat B."/>
            <person name="Grigoriev I.V."/>
            <person name="Guerin-Laguette A."/>
            <person name="Yu F."/>
            <person name="Martin F.M."/>
        </authorList>
    </citation>
    <scope>NUCLEOTIDE SEQUENCE</scope>
    <source>
        <strain evidence="2">QP</strain>
    </source>
</reference>
<keyword evidence="1" id="KW-0472">Membrane</keyword>
<dbReference type="InterPro" id="IPR032710">
    <property type="entry name" value="NTF2-like_dom_sf"/>
</dbReference>
<keyword evidence="3" id="KW-1185">Reference proteome</keyword>
<organism evidence="2 3">
    <name type="scientific">Lactarius akahatsu</name>
    <dbReference type="NCBI Taxonomy" id="416441"/>
    <lineage>
        <taxon>Eukaryota</taxon>
        <taxon>Fungi</taxon>
        <taxon>Dikarya</taxon>
        <taxon>Basidiomycota</taxon>
        <taxon>Agaricomycotina</taxon>
        <taxon>Agaricomycetes</taxon>
        <taxon>Russulales</taxon>
        <taxon>Russulaceae</taxon>
        <taxon>Lactarius</taxon>
    </lineage>
</organism>
<dbReference type="Gene3D" id="3.10.450.50">
    <property type="match status" value="1"/>
</dbReference>
<accession>A0AAD4LJ75</accession>
<feature type="transmembrane region" description="Helical" evidence="1">
    <location>
        <begin position="161"/>
        <end position="178"/>
    </location>
</feature>
<name>A0AAD4LJ75_9AGAM</name>
<dbReference type="AlphaFoldDB" id="A0AAD4LJ75"/>